<organism evidence="2 3">
    <name type="scientific">Criibacterium bergeronii</name>
    <dbReference type="NCBI Taxonomy" id="1871336"/>
    <lineage>
        <taxon>Bacteria</taxon>
        <taxon>Bacillati</taxon>
        <taxon>Bacillota</taxon>
        <taxon>Clostridia</taxon>
        <taxon>Peptostreptococcales</taxon>
        <taxon>Filifactoraceae</taxon>
        <taxon>Criibacterium</taxon>
    </lineage>
</organism>
<dbReference type="InterPro" id="IPR025469">
    <property type="entry name" value="DUF4320"/>
</dbReference>
<sequence length="148" mass="16906">MKKLLTKLLHKIKDDKGYIEMLMTIVIFFFLIAVLITIAPPFITREKLAIITRRTVDKVEYDGKVDVSTNQFVDELIKKANLTGKNVKYKFTGDIRPDGKIQLRDEFTFSIDAQEQINLTGIGAFAINMPINKKQTGISEVFYKSSEL</sequence>
<keyword evidence="1" id="KW-0812">Transmembrane</keyword>
<dbReference type="RefSeq" id="WP_144015719.1">
    <property type="nucleotide sequence ID" value="NZ_VJXW01000003.1"/>
</dbReference>
<evidence type="ECO:0000313" key="3">
    <source>
        <dbReference type="Proteomes" id="UP000319424"/>
    </source>
</evidence>
<reference evidence="2 3" key="1">
    <citation type="submission" date="2019-07" db="EMBL/GenBank/DDBJ databases">
        <title>Criibacterium bergeronii gen. nov., sp. nov. isolated from human clinical samples.</title>
        <authorList>
            <person name="Maheux A.F."/>
            <person name="Boudreau D.K."/>
            <person name="Berube E."/>
            <person name="Brodeur S."/>
            <person name="Bernard K.A."/>
            <person name="Abed J.Y."/>
            <person name="Ducrey E."/>
            <person name="Guay E.F."/>
            <person name="Raymond F."/>
            <person name="Corbeil J."/>
            <person name="Domingo M.-C."/>
            <person name="Roy P.H."/>
            <person name="Boissinot M."/>
            <person name="Tocheva E.I."/>
            <person name="Omar R.F."/>
        </authorList>
    </citation>
    <scope>NUCLEOTIDE SEQUENCE [LARGE SCALE GENOMIC DNA]</scope>
    <source>
        <strain evidence="2 3">CCRI-24246</strain>
    </source>
</reference>
<gene>
    <name evidence="2" type="ORF">FL857_03360</name>
</gene>
<keyword evidence="1" id="KW-1133">Transmembrane helix</keyword>
<dbReference type="AlphaFoldDB" id="A0A552VC40"/>
<evidence type="ECO:0000313" key="2">
    <source>
        <dbReference type="EMBL" id="TRW28042.1"/>
    </source>
</evidence>
<dbReference type="Proteomes" id="UP000319424">
    <property type="component" value="Unassembled WGS sequence"/>
</dbReference>
<comment type="caution">
    <text evidence="2">The sequence shown here is derived from an EMBL/GenBank/DDBJ whole genome shotgun (WGS) entry which is preliminary data.</text>
</comment>
<evidence type="ECO:0000256" key="1">
    <source>
        <dbReference type="SAM" id="Phobius"/>
    </source>
</evidence>
<feature type="transmembrane region" description="Helical" evidence="1">
    <location>
        <begin position="21"/>
        <end position="43"/>
    </location>
</feature>
<name>A0A552VC40_9FIRM</name>
<dbReference type="Pfam" id="PF14208">
    <property type="entry name" value="DUF4320"/>
    <property type="match status" value="1"/>
</dbReference>
<proteinExistence type="predicted"/>
<accession>A0A552VC40</accession>
<protein>
    <submittedName>
        <fullName evidence="2">DUF4320 family protein</fullName>
    </submittedName>
</protein>
<keyword evidence="1" id="KW-0472">Membrane</keyword>
<dbReference type="EMBL" id="VJXW01000003">
    <property type="protein sequence ID" value="TRW28042.1"/>
    <property type="molecule type" value="Genomic_DNA"/>
</dbReference>